<proteinExistence type="predicted"/>
<feature type="region of interest" description="Disordered" evidence="1">
    <location>
        <begin position="417"/>
        <end position="462"/>
    </location>
</feature>
<evidence type="ECO:0000313" key="3">
    <source>
        <dbReference type="Proteomes" id="UP000319160"/>
    </source>
</evidence>
<dbReference type="OrthoDB" id="4768390at2759"/>
<feature type="compositionally biased region" description="Polar residues" evidence="1">
    <location>
        <begin position="27"/>
        <end position="36"/>
    </location>
</feature>
<feature type="compositionally biased region" description="Low complexity" evidence="1">
    <location>
        <begin position="56"/>
        <end position="71"/>
    </location>
</feature>
<organism evidence="2 3">
    <name type="scientific">Xylaria flabelliformis</name>
    <dbReference type="NCBI Taxonomy" id="2512241"/>
    <lineage>
        <taxon>Eukaryota</taxon>
        <taxon>Fungi</taxon>
        <taxon>Dikarya</taxon>
        <taxon>Ascomycota</taxon>
        <taxon>Pezizomycotina</taxon>
        <taxon>Sordariomycetes</taxon>
        <taxon>Xylariomycetidae</taxon>
        <taxon>Xylariales</taxon>
        <taxon>Xylariaceae</taxon>
        <taxon>Xylaria</taxon>
    </lineage>
</organism>
<dbReference type="EMBL" id="VFLP01000040">
    <property type="protein sequence ID" value="TRX91991.1"/>
    <property type="molecule type" value="Genomic_DNA"/>
</dbReference>
<feature type="compositionally biased region" description="Low complexity" evidence="1">
    <location>
        <begin position="78"/>
        <end position="93"/>
    </location>
</feature>
<gene>
    <name evidence="2" type="ORF">FHL15_007088</name>
</gene>
<dbReference type="Proteomes" id="UP000319160">
    <property type="component" value="Unassembled WGS sequence"/>
</dbReference>
<dbReference type="AlphaFoldDB" id="A0A553HVK7"/>
<dbReference type="Pfam" id="PF12511">
    <property type="entry name" value="DUF3716"/>
    <property type="match status" value="1"/>
</dbReference>
<dbReference type="STRING" id="2512241.A0A553HVK7"/>
<name>A0A553HVK7_9PEZI</name>
<sequence>MAEDAPNALFQSIAAAATATWYAHRASTPNSKQSPSIRHDTTQAQTLTLVPPPASTTPVASVSPVPSSALPRTAEDIASGTSPATSSAPSPTSSRDDSEAQAPGHISIRSDITAWQSTLQVLPPDFANFELPLHPLAQALSGQPTLRAVEWNQYRQQGGFVPRTPHDFSSLMIYLSGQVNPNPCRNCLLRNGPFARCVVSPPAVLAISTIRHGCANCTYQNQYKKCTNEPITEQEKIRSEIARPSTISRPRSTVPRKPKSNSRTSERRELRIIQDRLQLKTNAKERRKHGRLEEQLDQQLDQQRDVSITQTRAGLGPDLSNFKSFDEKLRHVRASSPRSRRQMAAETLQWQAAIATVEAERLGPAPDLSIQTSINSVTPNNHFQASFNNYSASQPVSTTPLTFARHTPAGNHYIGAETTRYDAENTAEPMDEDESDDDHEDEYEGRQWVGPDHTGPMIKAPR</sequence>
<dbReference type="InterPro" id="IPR022190">
    <property type="entry name" value="DUF3716"/>
</dbReference>
<feature type="region of interest" description="Disordered" evidence="1">
    <location>
        <begin position="241"/>
        <end position="268"/>
    </location>
</feature>
<keyword evidence="3" id="KW-1185">Reference proteome</keyword>
<accession>A0A553HVK7</accession>
<reference evidence="3" key="1">
    <citation type="submission" date="2019-06" db="EMBL/GenBank/DDBJ databases">
        <title>Draft genome sequence of the griseofulvin-producing fungus Xylaria cubensis strain G536.</title>
        <authorList>
            <person name="Mead M.E."/>
            <person name="Raja H.A."/>
            <person name="Steenwyk J.L."/>
            <person name="Knowles S.L."/>
            <person name="Oberlies N.H."/>
            <person name="Rokas A."/>
        </authorList>
    </citation>
    <scope>NUCLEOTIDE SEQUENCE [LARGE SCALE GENOMIC DNA]</scope>
    <source>
        <strain evidence="3">G536</strain>
    </source>
</reference>
<feature type="region of interest" description="Disordered" evidence="1">
    <location>
        <begin position="23"/>
        <end position="104"/>
    </location>
</feature>
<comment type="caution">
    <text evidence="2">The sequence shown here is derived from an EMBL/GenBank/DDBJ whole genome shotgun (WGS) entry which is preliminary data.</text>
</comment>
<protein>
    <submittedName>
        <fullName evidence="2">Uncharacterized protein</fullName>
    </submittedName>
</protein>
<evidence type="ECO:0000256" key="1">
    <source>
        <dbReference type="SAM" id="MobiDB-lite"/>
    </source>
</evidence>
<evidence type="ECO:0000313" key="2">
    <source>
        <dbReference type="EMBL" id="TRX91991.1"/>
    </source>
</evidence>
<feature type="region of interest" description="Disordered" evidence="1">
    <location>
        <begin position="282"/>
        <end position="304"/>
    </location>
</feature>
<feature type="compositionally biased region" description="Acidic residues" evidence="1">
    <location>
        <begin position="429"/>
        <end position="443"/>
    </location>
</feature>